<accession>A0A934VNE0</accession>
<dbReference type="RefSeq" id="WP_200358117.1">
    <property type="nucleotide sequence ID" value="NZ_JAENIL010000060.1"/>
</dbReference>
<dbReference type="Pfam" id="PF06439">
    <property type="entry name" value="3keto-disac_hyd"/>
    <property type="match status" value="1"/>
</dbReference>
<comment type="caution">
    <text evidence="3">The sequence shown here is derived from an EMBL/GenBank/DDBJ whole genome shotgun (WGS) entry which is preliminary data.</text>
</comment>
<feature type="domain" description="3-keto-alpha-glucoside-1,2-lyase/3-keto-2-hydroxy-glucal hydratase" evidence="2">
    <location>
        <begin position="24"/>
        <end position="190"/>
    </location>
</feature>
<sequence>MKATIPSILLAFLLSACSSGPDLKPIFNGENLEGWVANREEIWTVADGVLTATNDPDQKGDILFTTKNDYRSFILELDFKFGEGRIDSGVFLRDNKEQIQIGESGSLKRDMTALPYIPGKGYPIQVETAQTVLEKTDWNTLRIEVNGSSYTTWLNGTEIMTYESETIVPRGPIGLQLHPKREMSISFRNILATELPE</sequence>
<dbReference type="GO" id="GO:0016787">
    <property type="term" value="F:hydrolase activity"/>
    <property type="evidence" value="ECO:0007669"/>
    <property type="project" value="InterPro"/>
</dbReference>
<proteinExistence type="predicted"/>
<name>A0A934VNE0_9BACT</name>
<dbReference type="AlphaFoldDB" id="A0A934VNE0"/>
<dbReference type="Proteomes" id="UP000617628">
    <property type="component" value="Unassembled WGS sequence"/>
</dbReference>
<evidence type="ECO:0000259" key="2">
    <source>
        <dbReference type="Pfam" id="PF06439"/>
    </source>
</evidence>
<keyword evidence="1" id="KW-0732">Signal</keyword>
<dbReference type="PROSITE" id="PS51257">
    <property type="entry name" value="PROKAR_LIPOPROTEIN"/>
    <property type="match status" value="1"/>
</dbReference>
<dbReference type="InterPro" id="IPR010496">
    <property type="entry name" value="AL/BT2_dom"/>
</dbReference>
<organism evidence="3 4">
    <name type="scientific">Pelagicoccus mobilis</name>
    <dbReference type="NCBI Taxonomy" id="415221"/>
    <lineage>
        <taxon>Bacteria</taxon>
        <taxon>Pseudomonadati</taxon>
        <taxon>Verrucomicrobiota</taxon>
        <taxon>Opitutia</taxon>
        <taxon>Puniceicoccales</taxon>
        <taxon>Pelagicoccaceae</taxon>
        <taxon>Pelagicoccus</taxon>
    </lineage>
</organism>
<feature type="chain" id="PRO_5037274118" evidence="1">
    <location>
        <begin position="19"/>
        <end position="197"/>
    </location>
</feature>
<dbReference type="Gene3D" id="2.60.120.560">
    <property type="entry name" value="Exo-inulinase, domain 1"/>
    <property type="match status" value="1"/>
</dbReference>
<feature type="signal peptide" evidence="1">
    <location>
        <begin position="1"/>
        <end position="18"/>
    </location>
</feature>
<protein>
    <submittedName>
        <fullName evidence="3">DUF1080 domain-containing protein</fullName>
    </submittedName>
</protein>
<evidence type="ECO:0000313" key="4">
    <source>
        <dbReference type="Proteomes" id="UP000617628"/>
    </source>
</evidence>
<keyword evidence="4" id="KW-1185">Reference proteome</keyword>
<dbReference type="EMBL" id="JAENIL010000060">
    <property type="protein sequence ID" value="MBK1879846.1"/>
    <property type="molecule type" value="Genomic_DNA"/>
</dbReference>
<evidence type="ECO:0000256" key="1">
    <source>
        <dbReference type="SAM" id="SignalP"/>
    </source>
</evidence>
<gene>
    <name evidence="3" type="ORF">JIN87_23380</name>
</gene>
<reference evidence="3" key="1">
    <citation type="submission" date="2021-01" db="EMBL/GenBank/DDBJ databases">
        <title>Modified the classification status of verrucomicrobia.</title>
        <authorList>
            <person name="Feng X."/>
        </authorList>
    </citation>
    <scope>NUCLEOTIDE SEQUENCE</scope>
    <source>
        <strain evidence="3">KCTC 13126</strain>
    </source>
</reference>
<evidence type="ECO:0000313" key="3">
    <source>
        <dbReference type="EMBL" id="MBK1879846.1"/>
    </source>
</evidence>